<dbReference type="AlphaFoldDB" id="A0AAV9KGH8"/>
<gene>
    <name evidence="1" type="ORF">R3W88_006924</name>
</gene>
<dbReference type="Proteomes" id="UP001311915">
    <property type="component" value="Unassembled WGS sequence"/>
</dbReference>
<keyword evidence="2" id="KW-1185">Reference proteome</keyword>
<organism evidence="1 2">
    <name type="scientific">Solanum pinnatisectum</name>
    <name type="common">tansyleaf nightshade</name>
    <dbReference type="NCBI Taxonomy" id="50273"/>
    <lineage>
        <taxon>Eukaryota</taxon>
        <taxon>Viridiplantae</taxon>
        <taxon>Streptophyta</taxon>
        <taxon>Embryophyta</taxon>
        <taxon>Tracheophyta</taxon>
        <taxon>Spermatophyta</taxon>
        <taxon>Magnoliopsida</taxon>
        <taxon>eudicotyledons</taxon>
        <taxon>Gunneridae</taxon>
        <taxon>Pentapetalae</taxon>
        <taxon>asterids</taxon>
        <taxon>lamiids</taxon>
        <taxon>Solanales</taxon>
        <taxon>Solanaceae</taxon>
        <taxon>Solanoideae</taxon>
        <taxon>Solaneae</taxon>
        <taxon>Solanum</taxon>
    </lineage>
</organism>
<evidence type="ECO:0000313" key="2">
    <source>
        <dbReference type="Proteomes" id="UP001311915"/>
    </source>
</evidence>
<sequence>MHFHGEENLNNYLTPRAMLSARVDGNSHKWIDAGSRGKTDEFIRRNSRGSHSAPPLYQSKFFATSESSRTAAGNNNIKTVHDMPLVPGNLSLSARLF</sequence>
<protein>
    <submittedName>
        <fullName evidence="1">Uncharacterized protein</fullName>
    </submittedName>
</protein>
<accession>A0AAV9KGH8</accession>
<comment type="caution">
    <text evidence="1">The sequence shown here is derived from an EMBL/GenBank/DDBJ whole genome shotgun (WGS) entry which is preliminary data.</text>
</comment>
<name>A0AAV9KGH8_9SOLN</name>
<dbReference type="EMBL" id="JAWPEI010000011">
    <property type="protein sequence ID" value="KAK4712411.1"/>
    <property type="molecule type" value="Genomic_DNA"/>
</dbReference>
<proteinExistence type="predicted"/>
<reference evidence="1 2" key="1">
    <citation type="submission" date="2023-10" db="EMBL/GenBank/DDBJ databases">
        <title>Genome-Wide Identification Analysis in wild type Solanum Pinnatisectum Reveals Some Genes Defensing Phytophthora Infestans.</title>
        <authorList>
            <person name="Sun C."/>
        </authorList>
    </citation>
    <scope>NUCLEOTIDE SEQUENCE [LARGE SCALE GENOMIC DNA]</scope>
    <source>
        <strain evidence="1">LQN</strain>
        <tissue evidence="1">Leaf</tissue>
    </source>
</reference>
<evidence type="ECO:0000313" key="1">
    <source>
        <dbReference type="EMBL" id="KAK4712411.1"/>
    </source>
</evidence>